<accession>A0A1H3BL59</accession>
<feature type="compositionally biased region" description="Low complexity" evidence="1">
    <location>
        <begin position="459"/>
        <end position="469"/>
    </location>
</feature>
<feature type="compositionally biased region" description="Basic and acidic residues" evidence="1">
    <location>
        <begin position="54"/>
        <end position="65"/>
    </location>
</feature>
<protein>
    <recommendedName>
        <fullName evidence="5">Antifreeze glycopeptide polyprotein</fullName>
    </recommendedName>
</protein>
<feature type="signal peptide" evidence="2">
    <location>
        <begin position="1"/>
        <end position="23"/>
    </location>
</feature>
<organism evidence="3 4">
    <name type="scientific">Paracoccus sanguinis</name>
    <dbReference type="NCBI Taxonomy" id="1545044"/>
    <lineage>
        <taxon>Bacteria</taxon>
        <taxon>Pseudomonadati</taxon>
        <taxon>Pseudomonadota</taxon>
        <taxon>Alphaproteobacteria</taxon>
        <taxon>Rhodobacterales</taxon>
        <taxon>Paracoccaceae</taxon>
        <taxon>Paracoccus</taxon>
    </lineage>
</organism>
<name>A0A1H3BL59_9RHOB</name>
<feature type="chain" id="PRO_5010252721" description="Antifreeze glycopeptide polyprotein" evidence="2">
    <location>
        <begin position="24"/>
        <end position="590"/>
    </location>
</feature>
<evidence type="ECO:0000313" key="3">
    <source>
        <dbReference type="EMBL" id="SDX41839.1"/>
    </source>
</evidence>
<evidence type="ECO:0000313" key="4">
    <source>
        <dbReference type="Proteomes" id="UP000182944"/>
    </source>
</evidence>
<evidence type="ECO:0008006" key="5">
    <source>
        <dbReference type="Google" id="ProtNLM"/>
    </source>
</evidence>
<reference evidence="4" key="1">
    <citation type="submission" date="2016-10" db="EMBL/GenBank/DDBJ databases">
        <authorList>
            <person name="Varghese N."/>
            <person name="Submissions S."/>
        </authorList>
    </citation>
    <scope>NUCLEOTIDE SEQUENCE [LARGE SCALE GENOMIC DNA]</scope>
    <source>
        <strain evidence="4">DSM 29303</strain>
    </source>
</reference>
<dbReference type="AlphaFoldDB" id="A0A1H3BL59"/>
<feature type="region of interest" description="Disordered" evidence="1">
    <location>
        <begin position="459"/>
        <end position="510"/>
    </location>
</feature>
<proteinExistence type="predicted"/>
<gene>
    <name evidence="3" type="ORF">SAMN05444276_10647</name>
</gene>
<feature type="compositionally biased region" description="Low complexity" evidence="1">
    <location>
        <begin position="73"/>
        <end position="83"/>
    </location>
</feature>
<feature type="compositionally biased region" description="Low complexity" evidence="1">
    <location>
        <begin position="479"/>
        <end position="488"/>
    </location>
</feature>
<dbReference type="Proteomes" id="UP000182944">
    <property type="component" value="Unassembled WGS sequence"/>
</dbReference>
<dbReference type="STRING" id="1545044.SAMN05444276_10647"/>
<sequence>MRRWTDLALAALLGLSLGGAASAQDIGIGMPSSASDWLSGKAPPRTPPTAWRPGDPRPTEAERRRPLPPPARPATRAKGTGAGVAETAAVPRVGVTRLSNGNPDAKGAVPAGAAGLPRDLWGAAAAGDIAAALGSAQPRLAATRALLVRTLTAQLDAPTGTPGGAAGTGDEGRLFLARTDRLIALGLVPEAEALARAAGTGSAEGFARRFDAALYQGDATEVCQLMADRPGLAPDLAARAYCLAQAGDWPAAALTLHGARDAGLIPPQTVALLERFLDDSSADLADALPDPRAVSPLEFRLFEAIGQPLATSQLPLPFAWSDLGGDAGWKAEIEAAERLARAGAIDPARLAGAYAEQKPAASGGIWDRAAAYQRLDAALGAGDGAALAEALPDAERRFAEAGLLPALARLVAVRLPAAGLDGPAAESAAHLRLLAGVPVPGAARLPEADRALVQLAEGHPAAAPPAADGDGADADRAAPAEPADTAQASDTRPAADGPAPPPYSDPAYAPGSPGAAYAAALRTAPDPAAPPQGRGLALLAALADVEAGLDGDTARAAGGLAALTRLGQPETARRAAVELLLTDHLGGPRR</sequence>
<dbReference type="OrthoDB" id="7929427at2"/>
<evidence type="ECO:0000256" key="1">
    <source>
        <dbReference type="SAM" id="MobiDB-lite"/>
    </source>
</evidence>
<dbReference type="RefSeq" id="WP_074826971.1">
    <property type="nucleotide sequence ID" value="NZ_FNNA01000006.1"/>
</dbReference>
<dbReference type="EMBL" id="FNNA01000006">
    <property type="protein sequence ID" value="SDX41839.1"/>
    <property type="molecule type" value="Genomic_DNA"/>
</dbReference>
<keyword evidence="2" id="KW-0732">Signal</keyword>
<keyword evidence="4" id="KW-1185">Reference proteome</keyword>
<evidence type="ECO:0000256" key="2">
    <source>
        <dbReference type="SAM" id="SignalP"/>
    </source>
</evidence>
<feature type="region of interest" description="Disordered" evidence="1">
    <location>
        <begin position="32"/>
        <end position="83"/>
    </location>
</feature>